<reference evidence="1 2" key="1">
    <citation type="submission" date="2020-07" db="EMBL/GenBank/DDBJ databases">
        <title>Sequencing the genomes of 1000 actinobacteria strains.</title>
        <authorList>
            <person name="Klenk H.-P."/>
        </authorList>
    </citation>
    <scope>NUCLEOTIDE SEQUENCE [LARGE SCALE GENOMIC DNA]</scope>
    <source>
        <strain evidence="1 2">DSM 45927</strain>
    </source>
</reference>
<dbReference type="RefSeq" id="WP_179766658.1">
    <property type="nucleotide sequence ID" value="NZ_JACCFO010000001.1"/>
</dbReference>
<protein>
    <submittedName>
        <fullName evidence="1">Uncharacterized protein</fullName>
    </submittedName>
</protein>
<keyword evidence="2" id="KW-1185">Reference proteome</keyword>
<gene>
    <name evidence="1" type="ORF">HNR12_001338</name>
</gene>
<evidence type="ECO:0000313" key="1">
    <source>
        <dbReference type="EMBL" id="NYI95061.1"/>
    </source>
</evidence>
<proteinExistence type="predicted"/>
<sequence>MTTEHTAPVPTLDRDDLLAQWARFTAGEAMRRLSAAAADDEGPLGGEDYRRRAERTIRQVLDEAAQRALNQGRPVLNASTERVVAQRALAQVCGLGPLQELLEDPDIENIIRRLPERPPRRHSHAGAARGVAPAPHLRPCRVRLGPHGRLHRCPLV</sequence>
<dbReference type="Gene3D" id="3.30.450.380">
    <property type="match status" value="1"/>
</dbReference>
<evidence type="ECO:0000313" key="2">
    <source>
        <dbReference type="Proteomes" id="UP000575985"/>
    </source>
</evidence>
<accession>A0A853BKH1</accession>
<dbReference type="AlphaFoldDB" id="A0A853BKH1"/>
<name>A0A853BKH1_9ACTN</name>
<dbReference type="Proteomes" id="UP000575985">
    <property type="component" value="Unassembled WGS sequence"/>
</dbReference>
<organism evidence="1 2">
    <name type="scientific">Streptomonospora nanhaiensis</name>
    <dbReference type="NCBI Taxonomy" id="1323731"/>
    <lineage>
        <taxon>Bacteria</taxon>
        <taxon>Bacillati</taxon>
        <taxon>Actinomycetota</taxon>
        <taxon>Actinomycetes</taxon>
        <taxon>Streptosporangiales</taxon>
        <taxon>Nocardiopsidaceae</taxon>
        <taxon>Streptomonospora</taxon>
    </lineage>
</organism>
<comment type="caution">
    <text evidence="1">The sequence shown here is derived from an EMBL/GenBank/DDBJ whole genome shotgun (WGS) entry which is preliminary data.</text>
</comment>
<dbReference type="EMBL" id="JACCFO010000001">
    <property type="protein sequence ID" value="NYI95061.1"/>
    <property type="molecule type" value="Genomic_DNA"/>
</dbReference>